<evidence type="ECO:0000313" key="2">
    <source>
        <dbReference type="Proteomes" id="UP000663889"/>
    </source>
</evidence>
<name>A0A815Y4C3_9BILA</name>
<protein>
    <submittedName>
        <fullName evidence="1">Uncharacterized protein</fullName>
    </submittedName>
</protein>
<gene>
    <name evidence="1" type="ORF">SEV965_LOCUS39323</name>
</gene>
<evidence type="ECO:0000313" key="1">
    <source>
        <dbReference type="EMBL" id="CAF1565192.1"/>
    </source>
</evidence>
<proteinExistence type="predicted"/>
<dbReference type="Proteomes" id="UP000663889">
    <property type="component" value="Unassembled WGS sequence"/>
</dbReference>
<sequence length="104" mass="12114">QVLHVRFNQFNQTVIQKIEQCLKAFQNSTNKNDKSSLEFNVLNYIWSDIDNNIPSDYVWTPSNHRIPVGDAKFSLKTVAISMDVQNLCRELDDELRQIVDDVNE</sequence>
<dbReference type="EMBL" id="CAJNOU010013437">
    <property type="protein sequence ID" value="CAF1565192.1"/>
    <property type="molecule type" value="Genomic_DNA"/>
</dbReference>
<organism evidence="1 2">
    <name type="scientific">Rotaria sordida</name>
    <dbReference type="NCBI Taxonomy" id="392033"/>
    <lineage>
        <taxon>Eukaryota</taxon>
        <taxon>Metazoa</taxon>
        <taxon>Spiralia</taxon>
        <taxon>Gnathifera</taxon>
        <taxon>Rotifera</taxon>
        <taxon>Eurotatoria</taxon>
        <taxon>Bdelloidea</taxon>
        <taxon>Philodinida</taxon>
        <taxon>Philodinidae</taxon>
        <taxon>Rotaria</taxon>
    </lineage>
</organism>
<dbReference type="AlphaFoldDB" id="A0A815Y4C3"/>
<reference evidence="1" key="1">
    <citation type="submission" date="2021-02" db="EMBL/GenBank/DDBJ databases">
        <authorList>
            <person name="Nowell W R."/>
        </authorList>
    </citation>
    <scope>NUCLEOTIDE SEQUENCE</scope>
</reference>
<comment type="caution">
    <text evidence="1">The sequence shown here is derived from an EMBL/GenBank/DDBJ whole genome shotgun (WGS) entry which is preliminary data.</text>
</comment>
<feature type="non-terminal residue" evidence="1">
    <location>
        <position position="1"/>
    </location>
</feature>
<feature type="non-terminal residue" evidence="1">
    <location>
        <position position="104"/>
    </location>
</feature>
<accession>A0A815Y4C3</accession>